<organism evidence="4 5">
    <name type="scientific">Medicago truncatula</name>
    <name type="common">Barrel medic</name>
    <name type="synonym">Medicago tribuloides</name>
    <dbReference type="NCBI Taxonomy" id="3880"/>
    <lineage>
        <taxon>Eukaryota</taxon>
        <taxon>Viridiplantae</taxon>
        <taxon>Streptophyta</taxon>
        <taxon>Embryophyta</taxon>
        <taxon>Tracheophyta</taxon>
        <taxon>Spermatophyta</taxon>
        <taxon>Magnoliopsida</taxon>
        <taxon>eudicotyledons</taxon>
        <taxon>Gunneridae</taxon>
        <taxon>Pentapetalae</taxon>
        <taxon>rosids</taxon>
        <taxon>fabids</taxon>
        <taxon>Fabales</taxon>
        <taxon>Fabaceae</taxon>
        <taxon>Papilionoideae</taxon>
        <taxon>50 kb inversion clade</taxon>
        <taxon>NPAAA clade</taxon>
        <taxon>Hologalegina</taxon>
        <taxon>IRL clade</taxon>
        <taxon>Trifolieae</taxon>
        <taxon>Medicago</taxon>
    </lineage>
</organism>
<evidence type="ECO:0000259" key="3">
    <source>
        <dbReference type="Pfam" id="PF08263"/>
    </source>
</evidence>
<evidence type="ECO:0000313" key="4">
    <source>
        <dbReference type="EMBL" id="RHN44189.1"/>
    </source>
</evidence>
<name>A0A396GSP9_MEDTR</name>
<dbReference type="AlphaFoldDB" id="A0A396GSP9"/>
<protein>
    <submittedName>
        <fullName evidence="4">Putative leucine-rich repeat-containing, plant-type</fullName>
    </submittedName>
</protein>
<evidence type="ECO:0000256" key="1">
    <source>
        <dbReference type="ARBA" id="ARBA00022614"/>
    </source>
</evidence>
<dbReference type="InterPro" id="IPR032675">
    <property type="entry name" value="LRR_dom_sf"/>
</dbReference>
<keyword evidence="2" id="KW-0677">Repeat</keyword>
<gene>
    <name evidence="4" type="ORF">MtrunA17_Chr7g0216681</name>
</gene>
<evidence type="ECO:0000313" key="5">
    <source>
        <dbReference type="Proteomes" id="UP000265566"/>
    </source>
</evidence>
<dbReference type="InterPro" id="IPR013210">
    <property type="entry name" value="LRR_N_plant-typ"/>
</dbReference>
<proteinExistence type="predicted"/>
<accession>A0A396GSP9</accession>
<evidence type="ECO:0000256" key="2">
    <source>
        <dbReference type="ARBA" id="ARBA00022737"/>
    </source>
</evidence>
<dbReference type="Pfam" id="PF08263">
    <property type="entry name" value="LRRNT_2"/>
    <property type="match status" value="1"/>
</dbReference>
<dbReference type="Gene3D" id="3.80.10.10">
    <property type="entry name" value="Ribonuclease Inhibitor"/>
    <property type="match status" value="1"/>
</dbReference>
<dbReference type="EMBL" id="PSQE01000007">
    <property type="protein sequence ID" value="RHN44189.1"/>
    <property type="molecule type" value="Genomic_DNA"/>
</dbReference>
<keyword evidence="1" id="KW-0433">Leucine-rich repeat</keyword>
<dbReference type="Gramene" id="rna38279">
    <property type="protein sequence ID" value="RHN44189.1"/>
    <property type="gene ID" value="gene38279"/>
</dbReference>
<reference evidence="5" key="1">
    <citation type="journal article" date="2018" name="Nat. Plants">
        <title>Whole-genome landscape of Medicago truncatula symbiotic genes.</title>
        <authorList>
            <person name="Pecrix Y."/>
            <person name="Staton S.E."/>
            <person name="Sallet E."/>
            <person name="Lelandais-Briere C."/>
            <person name="Moreau S."/>
            <person name="Carrere S."/>
            <person name="Blein T."/>
            <person name="Jardinaud M.F."/>
            <person name="Latrasse D."/>
            <person name="Zouine M."/>
            <person name="Zahm M."/>
            <person name="Kreplak J."/>
            <person name="Mayjonade B."/>
            <person name="Satge C."/>
            <person name="Perez M."/>
            <person name="Cauet S."/>
            <person name="Marande W."/>
            <person name="Chantry-Darmon C."/>
            <person name="Lopez-Roques C."/>
            <person name="Bouchez O."/>
            <person name="Berard A."/>
            <person name="Debelle F."/>
            <person name="Munos S."/>
            <person name="Bendahmane A."/>
            <person name="Berges H."/>
            <person name="Niebel A."/>
            <person name="Buitink J."/>
            <person name="Frugier F."/>
            <person name="Benhamed M."/>
            <person name="Crespi M."/>
            <person name="Gouzy J."/>
            <person name="Gamas P."/>
        </authorList>
    </citation>
    <scope>NUCLEOTIDE SEQUENCE [LARGE SCALE GENOMIC DNA]</scope>
    <source>
        <strain evidence="5">cv. Jemalong A17</strain>
    </source>
</reference>
<sequence length="89" mass="10093">MVFVRSLVLLVKFLFLYSLFSFAFTTCFPQIHPKCHGDESHALLQFKEGFVINNLASDDLLGYPKTSSWNSSTDCCSWDALNVMSTQTM</sequence>
<dbReference type="Proteomes" id="UP000265566">
    <property type="component" value="Chromosome 7"/>
</dbReference>
<comment type="caution">
    <text evidence="4">The sequence shown here is derived from an EMBL/GenBank/DDBJ whole genome shotgun (WGS) entry which is preliminary data.</text>
</comment>
<feature type="domain" description="Leucine-rich repeat-containing N-terminal plant-type" evidence="3">
    <location>
        <begin position="37"/>
        <end position="79"/>
    </location>
</feature>